<gene>
    <name evidence="1" type="ORF">RS82_00134</name>
</gene>
<accession>A0A0M2HFX6</accession>
<proteinExistence type="predicted"/>
<keyword evidence="2" id="KW-1185">Reference proteome</keyword>
<dbReference type="Proteomes" id="UP000034098">
    <property type="component" value="Unassembled WGS sequence"/>
</dbReference>
<sequence>MQAGLIDCIVTPKQGNRIPEGVWICADNGCFGKGYPGDDAWWAWLQTLPATRCRFAVAPDVVGDAVATLERSRPWLERIRSLGIPAAFVAQNGLEHMPVPWDEFDVLFIGGDTEWKLGAHARALITEAKERGKWVHMGRVNSEKRLLYATHAGCDSADGTFLAFGPDKNLPILERWLRSVAQPTLWG</sequence>
<dbReference type="AlphaFoldDB" id="A0A0M2HFX6"/>
<organism evidence="1 2">
    <name type="scientific">Microbacterium trichothecenolyticum</name>
    <name type="common">Aureobacterium trichothecenolyticum</name>
    <dbReference type="NCBI Taxonomy" id="69370"/>
    <lineage>
        <taxon>Bacteria</taxon>
        <taxon>Bacillati</taxon>
        <taxon>Actinomycetota</taxon>
        <taxon>Actinomycetes</taxon>
        <taxon>Micrococcales</taxon>
        <taxon>Microbacteriaceae</taxon>
        <taxon>Microbacterium</taxon>
    </lineage>
</organism>
<dbReference type="OrthoDB" id="4556175at2"/>
<dbReference type="EMBL" id="JYJA01000015">
    <property type="protein sequence ID" value="KJL45582.1"/>
    <property type="molecule type" value="Genomic_DNA"/>
</dbReference>
<dbReference type="PATRIC" id="fig|69370.6.peg.141"/>
<reference evidence="1 2" key="1">
    <citation type="submission" date="2015-02" db="EMBL/GenBank/DDBJ databases">
        <title>Draft genome sequences of ten Microbacterium spp. with emphasis on heavy metal contaminated environments.</title>
        <authorList>
            <person name="Corretto E."/>
        </authorList>
    </citation>
    <scope>NUCLEOTIDE SEQUENCE [LARGE SCALE GENOMIC DNA]</scope>
    <source>
        <strain evidence="1 2">DSM 8608</strain>
    </source>
</reference>
<comment type="caution">
    <text evidence="1">The sequence shown here is derived from an EMBL/GenBank/DDBJ whole genome shotgun (WGS) entry which is preliminary data.</text>
</comment>
<name>A0A0M2HFX6_MICTR</name>
<protein>
    <submittedName>
        <fullName evidence="1">Uncharacterized protein</fullName>
    </submittedName>
</protein>
<evidence type="ECO:0000313" key="1">
    <source>
        <dbReference type="EMBL" id="KJL45582.1"/>
    </source>
</evidence>
<evidence type="ECO:0000313" key="2">
    <source>
        <dbReference type="Proteomes" id="UP000034098"/>
    </source>
</evidence>